<keyword evidence="2" id="KW-1185">Reference proteome</keyword>
<dbReference type="OrthoDB" id="9773332at2"/>
<dbReference type="Pfam" id="PF09674">
    <property type="entry name" value="DUF2400"/>
    <property type="match status" value="1"/>
</dbReference>
<accession>A0A2N3HTM4</accession>
<evidence type="ECO:0000313" key="2">
    <source>
        <dbReference type="Proteomes" id="UP000233535"/>
    </source>
</evidence>
<dbReference type="AlphaFoldDB" id="A0A2N3HTM4"/>
<reference evidence="1 2" key="1">
    <citation type="journal article" date="2017" name="Front. Microbiol.">
        <title>Labilibaculum manganireducens gen. nov., sp. nov. and Labilibaculum filiforme sp. nov., Novel Bacteroidetes Isolated from Subsurface Sediments of the Baltic Sea.</title>
        <authorList>
            <person name="Vandieken V."/>
            <person name="Marshall I.P."/>
            <person name="Niemann H."/>
            <person name="Engelen B."/>
            <person name="Cypionka H."/>
        </authorList>
    </citation>
    <scope>NUCLEOTIDE SEQUENCE [LARGE SCALE GENOMIC DNA]</scope>
    <source>
        <strain evidence="1 2">59.16B</strain>
    </source>
</reference>
<gene>
    <name evidence="1" type="ORF">BZG02_15720</name>
</gene>
<name>A0A2N3HTM4_9BACT</name>
<dbReference type="InterPro" id="IPR014127">
    <property type="entry name" value="CHP02757"/>
</dbReference>
<evidence type="ECO:0000313" key="1">
    <source>
        <dbReference type="EMBL" id="PKQ61402.1"/>
    </source>
</evidence>
<dbReference type="RefSeq" id="WP_101262551.1">
    <property type="nucleotide sequence ID" value="NZ_MVDD01000014.1"/>
</dbReference>
<organism evidence="1 2">
    <name type="scientific">Labilibaculum filiforme</name>
    <dbReference type="NCBI Taxonomy" id="1940526"/>
    <lineage>
        <taxon>Bacteria</taxon>
        <taxon>Pseudomonadati</taxon>
        <taxon>Bacteroidota</taxon>
        <taxon>Bacteroidia</taxon>
        <taxon>Marinilabiliales</taxon>
        <taxon>Marinifilaceae</taxon>
        <taxon>Labilibaculum</taxon>
    </lineage>
</organism>
<comment type="caution">
    <text evidence="1">The sequence shown here is derived from an EMBL/GenBank/DDBJ whole genome shotgun (WGS) entry which is preliminary data.</text>
</comment>
<dbReference type="NCBIfam" id="TIGR02757">
    <property type="entry name" value="TIGR02757 family protein"/>
    <property type="match status" value="1"/>
</dbReference>
<dbReference type="Proteomes" id="UP000233535">
    <property type="component" value="Unassembled WGS sequence"/>
</dbReference>
<protein>
    <submittedName>
        <fullName evidence="1">TIGR02757 family protein</fullName>
    </submittedName>
</protein>
<dbReference type="EMBL" id="MVDD01000014">
    <property type="protein sequence ID" value="PKQ61402.1"/>
    <property type="molecule type" value="Genomic_DNA"/>
</dbReference>
<sequence length="260" mass="30268">MKVTKLSYPELKEFLDEKFNLFNRESFITSDPIQIPRSFSKKEDIEISGFLSASIAWGQRPTIIRNAKWLMERMEQQPHEFILNASNADFERFKSFKHRTFNEEDCIFFLKALQNIYRNHGGLEAVFSKGVADSKGVKGALVYFRNVFFETEHLDRSQKHISNVLKKSAAKRLNMFLRWMVRKDERGVDFGLWSKISPAALYLPLDVHTGNVGRKLGLLTRTQNDWPAVEEITENLRKLDAKDPIKYDYALFGLGAFEKF</sequence>
<proteinExistence type="predicted"/>